<accession>A0A5B7GM92</accession>
<proteinExistence type="predicted"/>
<organism evidence="1 2">
    <name type="scientific">Portunus trituberculatus</name>
    <name type="common">Swimming crab</name>
    <name type="synonym">Neptunus trituberculatus</name>
    <dbReference type="NCBI Taxonomy" id="210409"/>
    <lineage>
        <taxon>Eukaryota</taxon>
        <taxon>Metazoa</taxon>
        <taxon>Ecdysozoa</taxon>
        <taxon>Arthropoda</taxon>
        <taxon>Crustacea</taxon>
        <taxon>Multicrustacea</taxon>
        <taxon>Malacostraca</taxon>
        <taxon>Eumalacostraca</taxon>
        <taxon>Eucarida</taxon>
        <taxon>Decapoda</taxon>
        <taxon>Pleocyemata</taxon>
        <taxon>Brachyura</taxon>
        <taxon>Eubrachyura</taxon>
        <taxon>Portunoidea</taxon>
        <taxon>Portunidae</taxon>
        <taxon>Portuninae</taxon>
        <taxon>Portunus</taxon>
    </lineage>
</organism>
<dbReference type="AlphaFoldDB" id="A0A5B7GM92"/>
<protein>
    <submittedName>
        <fullName evidence="1">Uncharacterized protein</fullName>
    </submittedName>
</protein>
<evidence type="ECO:0000313" key="2">
    <source>
        <dbReference type="Proteomes" id="UP000324222"/>
    </source>
</evidence>
<dbReference type="EMBL" id="VSRR010015603">
    <property type="protein sequence ID" value="MPC58357.1"/>
    <property type="molecule type" value="Genomic_DNA"/>
</dbReference>
<comment type="caution">
    <text evidence="1">The sequence shown here is derived from an EMBL/GenBank/DDBJ whole genome shotgun (WGS) entry which is preliminary data.</text>
</comment>
<reference evidence="1 2" key="1">
    <citation type="submission" date="2019-05" db="EMBL/GenBank/DDBJ databases">
        <title>Another draft genome of Portunus trituberculatus and its Hox gene families provides insights of decapod evolution.</title>
        <authorList>
            <person name="Jeong J.-H."/>
            <person name="Song I."/>
            <person name="Kim S."/>
            <person name="Choi T."/>
            <person name="Kim D."/>
            <person name="Ryu S."/>
            <person name="Kim W."/>
        </authorList>
    </citation>
    <scope>NUCLEOTIDE SEQUENCE [LARGE SCALE GENOMIC DNA]</scope>
    <source>
        <tissue evidence="1">Muscle</tissue>
    </source>
</reference>
<evidence type="ECO:0000313" key="1">
    <source>
        <dbReference type="EMBL" id="MPC58357.1"/>
    </source>
</evidence>
<name>A0A5B7GM92_PORTR</name>
<gene>
    <name evidence="1" type="ORF">E2C01_052359</name>
</gene>
<dbReference type="Proteomes" id="UP000324222">
    <property type="component" value="Unassembled WGS sequence"/>
</dbReference>
<keyword evidence="2" id="KW-1185">Reference proteome</keyword>
<sequence>MEGLQRASLRIHSIEPLCAATELPEEHRSIVCGDAAAGRTWKVYNGHPCVSTAARQEVSE</sequence>